<evidence type="ECO:0000259" key="1">
    <source>
        <dbReference type="Pfam" id="PF03190"/>
    </source>
</evidence>
<dbReference type="Pfam" id="PF03190">
    <property type="entry name" value="Thioredox_DsbH"/>
    <property type="match status" value="1"/>
</dbReference>
<dbReference type="InterPro" id="IPR024705">
    <property type="entry name" value="Ssp411"/>
</dbReference>
<sequence length="687" mass="75322">MPNSLAESLSPYLLQHQDNPVNWVAWGPEAFETAKARDVPVFLSVGYAACHWCHVMAHESFENEEVGAYLNEHFVCIKVDREERPDIDQIYMNAVQLMTGHGGWPMSVFMDHDGRPFYSGTYWPLHSRSGMPGFPQVLEALVDAWTNRRSDIADHAGEITDALAQLAVGTGTTSEDVPGADRVGVAVESLLKSVDQTWGGFGSAPKFPHATDLDLMLRVAVRTGDSRLTDAAELTLDRMAAGGIRDHIGGGFSRYSVDGHWLVPHFEKMLYDNGLLAEVYTRAFQVTGNQRHADVAAEILTYLQRDMIDAGQPGGLGGGIHCSEDADSEGVEGKFYVWHPSEVFEVLGEERGSRFCAIYDISERGNFEGSSIPNLRQSIAKWAEQSATDQSELQRLLDEDKETLRLHRATRIAPGRDDKIVVAWNGLAIRAFAIAGVVLGREDFIATATNAARFALSEMRDADGRLLHVYRKGTAHLPGYVDDYAILADALLALYEATADQAWLAEAVTLAEQIVAHFQDSEAGGFYYTADDSEQLITRIKDWHDGSLVSGNASAAMVLLKLSRLTTSDWTSEVEATLRCGETVIREQSRACSALISVLDELHHGGAQLVVAANHRNTVPEIAQGVLAKYQPGQTTAWHVADDTKQDAADPSATINPNLLANKTALGERVTLYRCHDFQCDAPEIDP</sequence>
<evidence type="ECO:0000313" key="2">
    <source>
        <dbReference type="EMBL" id="SMP69515.1"/>
    </source>
</evidence>
<dbReference type="InterPro" id="IPR008928">
    <property type="entry name" value="6-hairpin_glycosidase_sf"/>
</dbReference>
<dbReference type="PANTHER" id="PTHR42899">
    <property type="entry name" value="SPERMATOGENESIS-ASSOCIATED PROTEIN 20"/>
    <property type="match status" value="1"/>
</dbReference>
<dbReference type="InterPro" id="IPR004879">
    <property type="entry name" value="Ssp411-like_TRX"/>
</dbReference>
<feature type="domain" description="Spermatogenesis-associated protein 20-like TRX" evidence="1">
    <location>
        <begin position="3"/>
        <end position="163"/>
    </location>
</feature>
<dbReference type="EMBL" id="FXUG01000012">
    <property type="protein sequence ID" value="SMP69515.1"/>
    <property type="molecule type" value="Genomic_DNA"/>
</dbReference>
<dbReference type="CDD" id="cd02955">
    <property type="entry name" value="SSP411"/>
    <property type="match status" value="1"/>
</dbReference>
<dbReference type="SUPFAM" id="SSF52833">
    <property type="entry name" value="Thioredoxin-like"/>
    <property type="match status" value="1"/>
</dbReference>
<evidence type="ECO:0000313" key="3">
    <source>
        <dbReference type="Proteomes" id="UP001158067"/>
    </source>
</evidence>
<proteinExistence type="predicted"/>
<dbReference type="PANTHER" id="PTHR42899:SF1">
    <property type="entry name" value="SPERMATOGENESIS-ASSOCIATED PROTEIN 20"/>
    <property type="match status" value="1"/>
</dbReference>
<name>A0ABY1QHQ5_9BACT</name>
<comment type="caution">
    <text evidence="2">The sequence shown here is derived from an EMBL/GenBank/DDBJ whole genome shotgun (WGS) entry which is preliminary data.</text>
</comment>
<dbReference type="RefSeq" id="WP_283434186.1">
    <property type="nucleotide sequence ID" value="NZ_FXUG01000012.1"/>
</dbReference>
<accession>A0ABY1QHQ5</accession>
<reference evidence="2 3" key="1">
    <citation type="submission" date="2017-05" db="EMBL/GenBank/DDBJ databases">
        <authorList>
            <person name="Varghese N."/>
            <person name="Submissions S."/>
        </authorList>
    </citation>
    <scope>NUCLEOTIDE SEQUENCE [LARGE SCALE GENOMIC DNA]</scope>
    <source>
        <strain evidence="2 3">DSM 25457</strain>
    </source>
</reference>
<dbReference type="SUPFAM" id="SSF48208">
    <property type="entry name" value="Six-hairpin glycosidases"/>
    <property type="match status" value="1"/>
</dbReference>
<dbReference type="PIRSF" id="PIRSF006402">
    <property type="entry name" value="UCP006402_thioredoxin"/>
    <property type="match status" value="1"/>
</dbReference>
<dbReference type="Gene3D" id="1.50.10.20">
    <property type="match status" value="1"/>
</dbReference>
<keyword evidence="3" id="KW-1185">Reference proteome</keyword>
<organism evidence="2 3">
    <name type="scientific">Neorhodopirellula lusitana</name>
    <dbReference type="NCBI Taxonomy" id="445327"/>
    <lineage>
        <taxon>Bacteria</taxon>
        <taxon>Pseudomonadati</taxon>
        <taxon>Planctomycetota</taxon>
        <taxon>Planctomycetia</taxon>
        <taxon>Pirellulales</taxon>
        <taxon>Pirellulaceae</taxon>
        <taxon>Neorhodopirellula</taxon>
    </lineage>
</organism>
<dbReference type="InterPro" id="IPR036249">
    <property type="entry name" value="Thioredoxin-like_sf"/>
</dbReference>
<dbReference type="Gene3D" id="3.40.30.10">
    <property type="entry name" value="Glutaredoxin"/>
    <property type="match status" value="1"/>
</dbReference>
<protein>
    <recommendedName>
        <fullName evidence="1">Spermatogenesis-associated protein 20-like TRX domain-containing protein</fullName>
    </recommendedName>
</protein>
<dbReference type="Proteomes" id="UP001158067">
    <property type="component" value="Unassembled WGS sequence"/>
</dbReference>
<gene>
    <name evidence="2" type="ORF">SAMN06265222_11248</name>
</gene>